<evidence type="ECO:0000256" key="3">
    <source>
        <dbReference type="HAMAP-Rule" id="MF_00649"/>
    </source>
</evidence>
<comment type="cofactor">
    <cofactor evidence="3">
        <name>Zn(2+)</name>
        <dbReference type="ChEBI" id="CHEBI:29105"/>
    </cofactor>
    <text evidence="3">Binds 1 zinc ion.</text>
</comment>
<keyword evidence="6" id="KW-1185">Reference proteome</keyword>
<dbReference type="HAMAP" id="MF_00649">
    <property type="entry name" value="DNA_gyrase_inhibitor_YacG"/>
    <property type="match status" value="1"/>
</dbReference>
<feature type="binding site" evidence="3">
    <location>
        <position position="33"/>
    </location>
    <ligand>
        <name>Zn(2+)</name>
        <dbReference type="ChEBI" id="CHEBI:29105"/>
    </ligand>
</feature>
<evidence type="ECO:0000313" key="6">
    <source>
        <dbReference type="Proteomes" id="UP001597158"/>
    </source>
</evidence>
<feature type="binding site" evidence="3">
    <location>
        <position position="29"/>
    </location>
    <ligand>
        <name>Zn(2+)</name>
        <dbReference type="ChEBI" id="CHEBI:29105"/>
    </ligand>
</feature>
<dbReference type="InterPro" id="IPR013088">
    <property type="entry name" value="Znf_NHR/GATA"/>
</dbReference>
<feature type="binding site" evidence="3">
    <location>
        <position position="10"/>
    </location>
    <ligand>
        <name>Zn(2+)</name>
        <dbReference type="ChEBI" id="CHEBI:29105"/>
    </ligand>
</feature>
<feature type="binding site" evidence="3">
    <location>
        <position position="13"/>
    </location>
    <ligand>
        <name>Zn(2+)</name>
        <dbReference type="ChEBI" id="CHEBI:29105"/>
    </ligand>
</feature>
<proteinExistence type="inferred from homology"/>
<dbReference type="EMBL" id="JBHTMC010000014">
    <property type="protein sequence ID" value="MFD1263681.1"/>
    <property type="molecule type" value="Genomic_DNA"/>
</dbReference>
<comment type="function">
    <text evidence="3">Inhibits all the catalytic activities of DNA gyrase by preventing its interaction with DNA. Acts by binding directly to the C-terminal domain of GyrB, which probably disrupts DNA binding by the gyrase.</text>
</comment>
<dbReference type="InterPro" id="IPR005584">
    <property type="entry name" value="DNA_gyrase_inhibitor_YacG"/>
</dbReference>
<dbReference type="Gene3D" id="3.30.50.10">
    <property type="entry name" value="Erythroid Transcription Factor GATA-1, subunit A"/>
    <property type="match status" value="1"/>
</dbReference>
<evidence type="ECO:0000256" key="2">
    <source>
        <dbReference type="ARBA" id="ARBA00022833"/>
    </source>
</evidence>
<dbReference type="PANTHER" id="PTHR36150:SF1">
    <property type="entry name" value="DNA GYRASE INHIBITOR YACG"/>
    <property type="match status" value="1"/>
</dbReference>
<organism evidence="5 6">
    <name type="scientific">Thauera mechernichensis</name>
    <dbReference type="NCBI Taxonomy" id="82788"/>
    <lineage>
        <taxon>Bacteria</taxon>
        <taxon>Pseudomonadati</taxon>
        <taxon>Pseudomonadota</taxon>
        <taxon>Betaproteobacteria</taxon>
        <taxon>Rhodocyclales</taxon>
        <taxon>Zoogloeaceae</taxon>
        <taxon>Thauera</taxon>
    </lineage>
</organism>
<sequence length="73" mass="7958">MSQPVRTVNCPTCGKPVEWSKDSQHRPFCSARCRQIDLGAWASESYRVPTAPPDALDEADGFAPPGVGEGRNR</sequence>
<comment type="subunit">
    <text evidence="3">Interacts with GyrB.</text>
</comment>
<dbReference type="SUPFAM" id="SSF57716">
    <property type="entry name" value="Glucocorticoid receptor-like (DNA-binding domain)"/>
    <property type="match status" value="1"/>
</dbReference>
<comment type="similarity">
    <text evidence="3">Belongs to the DNA gyrase inhibitor YacG family.</text>
</comment>
<dbReference type="NCBIfam" id="NF001638">
    <property type="entry name" value="PRK00418.1"/>
    <property type="match status" value="1"/>
</dbReference>
<evidence type="ECO:0000256" key="1">
    <source>
        <dbReference type="ARBA" id="ARBA00022723"/>
    </source>
</evidence>
<protein>
    <recommendedName>
        <fullName evidence="3">DNA gyrase inhibitor YacG</fullName>
    </recommendedName>
</protein>
<feature type="region of interest" description="Disordered" evidence="4">
    <location>
        <begin position="49"/>
        <end position="73"/>
    </location>
</feature>
<dbReference type="RefSeq" id="WP_002938350.1">
    <property type="nucleotide sequence ID" value="NZ_JARQZE010000016.1"/>
</dbReference>
<keyword evidence="2 3" id="KW-0862">Zinc</keyword>
<gene>
    <name evidence="3 5" type="primary">yacG</name>
    <name evidence="5" type="ORF">ACFQ4M_08790</name>
</gene>
<evidence type="ECO:0000313" key="5">
    <source>
        <dbReference type="EMBL" id="MFD1263681.1"/>
    </source>
</evidence>
<dbReference type="Pfam" id="PF03884">
    <property type="entry name" value="YacG"/>
    <property type="match status" value="1"/>
</dbReference>
<comment type="caution">
    <text evidence="5">The sequence shown here is derived from an EMBL/GenBank/DDBJ whole genome shotgun (WGS) entry which is preliminary data.</text>
</comment>
<accession>A0ABW3WCE1</accession>
<dbReference type="PANTHER" id="PTHR36150">
    <property type="entry name" value="DNA GYRASE INHIBITOR YACG"/>
    <property type="match status" value="1"/>
</dbReference>
<name>A0ABW3WCE1_9RHOO</name>
<keyword evidence="1 3" id="KW-0479">Metal-binding</keyword>
<evidence type="ECO:0000256" key="4">
    <source>
        <dbReference type="SAM" id="MobiDB-lite"/>
    </source>
</evidence>
<dbReference type="Proteomes" id="UP001597158">
    <property type="component" value="Unassembled WGS sequence"/>
</dbReference>
<reference evidence="6" key="1">
    <citation type="journal article" date="2019" name="Int. J. Syst. Evol. Microbiol.">
        <title>The Global Catalogue of Microorganisms (GCM) 10K type strain sequencing project: providing services to taxonomists for standard genome sequencing and annotation.</title>
        <authorList>
            <consortium name="The Broad Institute Genomics Platform"/>
            <consortium name="The Broad Institute Genome Sequencing Center for Infectious Disease"/>
            <person name="Wu L."/>
            <person name="Ma J."/>
        </authorList>
    </citation>
    <scope>NUCLEOTIDE SEQUENCE [LARGE SCALE GENOMIC DNA]</scope>
    <source>
        <strain evidence="6">CCUG 48884</strain>
    </source>
</reference>